<organism evidence="3 4">
    <name type="scientific">Leptolyngbya subtilissima DQ-A4</name>
    <dbReference type="NCBI Taxonomy" id="2933933"/>
    <lineage>
        <taxon>Bacteria</taxon>
        <taxon>Bacillati</taxon>
        <taxon>Cyanobacteriota</taxon>
        <taxon>Cyanophyceae</taxon>
        <taxon>Leptolyngbyales</taxon>
        <taxon>Leptolyngbyaceae</taxon>
        <taxon>Leptolyngbya group</taxon>
        <taxon>Leptolyngbya</taxon>
    </lineage>
</organism>
<comment type="caution">
    <text evidence="3">The sequence shown here is derived from an EMBL/GenBank/DDBJ whole genome shotgun (WGS) entry which is preliminary data.</text>
</comment>
<evidence type="ECO:0000256" key="1">
    <source>
        <dbReference type="SAM" id="MobiDB-lite"/>
    </source>
</evidence>
<protein>
    <submittedName>
        <fullName evidence="3">Uncharacterized protein</fullName>
    </submittedName>
</protein>
<dbReference type="Proteomes" id="UP001482513">
    <property type="component" value="Unassembled WGS sequence"/>
</dbReference>
<accession>A0ABV0K849</accession>
<evidence type="ECO:0000256" key="2">
    <source>
        <dbReference type="SAM" id="SignalP"/>
    </source>
</evidence>
<feature type="compositionally biased region" description="Low complexity" evidence="1">
    <location>
        <begin position="183"/>
        <end position="207"/>
    </location>
</feature>
<dbReference type="EMBL" id="JAMPKX010000008">
    <property type="protein sequence ID" value="MEP0948721.1"/>
    <property type="molecule type" value="Genomic_DNA"/>
</dbReference>
<name>A0ABV0K849_9CYAN</name>
<dbReference type="RefSeq" id="WP_190706453.1">
    <property type="nucleotide sequence ID" value="NZ_JAMPKX010000008.1"/>
</dbReference>
<evidence type="ECO:0000313" key="3">
    <source>
        <dbReference type="EMBL" id="MEP0948721.1"/>
    </source>
</evidence>
<keyword evidence="4" id="KW-1185">Reference proteome</keyword>
<feature type="signal peptide" evidence="2">
    <location>
        <begin position="1"/>
        <end position="34"/>
    </location>
</feature>
<sequence>MVVFTRFLRQSWGGCAAAALSIALVAGGSGVALAQEAGGSDPARPLNQASSALSIASGQQLMTEANAAIADQNYPLAEEKLKAARDSFNQISTFYQELAQMFVGVDTQINRSNREKALETAQLRDQATYQLALVYRSQNQASEAVPLLMEILRSQQPTRDLGQRAYQQLFELGFVDEPYNGRAATTPVEPAEPGEAAEPTEPAEPTE</sequence>
<proteinExistence type="predicted"/>
<reference evidence="3 4" key="1">
    <citation type="submission" date="2022-04" db="EMBL/GenBank/DDBJ databases">
        <title>Positive selection, recombination, and allopatry shape intraspecific diversity of widespread and dominant cyanobacteria.</title>
        <authorList>
            <person name="Wei J."/>
            <person name="Shu W."/>
            <person name="Hu C."/>
        </authorList>
    </citation>
    <scope>NUCLEOTIDE SEQUENCE [LARGE SCALE GENOMIC DNA]</scope>
    <source>
        <strain evidence="3 4">DQ-A4</strain>
    </source>
</reference>
<feature type="chain" id="PRO_5047497080" evidence="2">
    <location>
        <begin position="35"/>
        <end position="207"/>
    </location>
</feature>
<gene>
    <name evidence="3" type="ORF">NC992_17700</name>
</gene>
<evidence type="ECO:0000313" key="4">
    <source>
        <dbReference type="Proteomes" id="UP001482513"/>
    </source>
</evidence>
<feature type="region of interest" description="Disordered" evidence="1">
    <location>
        <begin position="179"/>
        <end position="207"/>
    </location>
</feature>
<keyword evidence="2" id="KW-0732">Signal</keyword>